<keyword evidence="3" id="KW-1185">Reference proteome</keyword>
<comment type="caution">
    <text evidence="2">The sequence shown here is derived from an EMBL/GenBank/DDBJ whole genome shotgun (WGS) entry which is preliminary data.</text>
</comment>
<feature type="domain" description="A-factor biosynthesis hotdog" evidence="1">
    <location>
        <begin position="197"/>
        <end position="316"/>
    </location>
</feature>
<dbReference type="NCBIfam" id="NF041195">
    <property type="entry name" value="ScbA_BarX_GamBu"/>
    <property type="match status" value="1"/>
</dbReference>
<sequence length="327" mass="35317">MSPLVQAERLDFLTQEKEEAQLFERTVPRWLVHRAAVSEVLLTGVRPRGRDAYRIGAQWARCHSYYGPVAGSWHDPMLFAESIRQAALLLGHQALGIPMGHQFLTRTMTFETTEEGMRLAGTPADVVIDASMRDIRCRAGHVTSFGCDFTAHRGGTLIARGSGSTDCVAPAVYRRLRGGRAVDDPACVPTQAVAPHLVGRMQEFDVVLGVPDGEAADEQSHAYLLRVDATHPVLFDHPVDHVPGMLVLEAARQAALASLGLPRGLLVGCDAAFHRYIELDSPCLVMVTSSPPGAEPGRREAMVTFHQGDAVAGSCRVSLLDAGSGRP</sequence>
<evidence type="ECO:0000313" key="2">
    <source>
        <dbReference type="EMBL" id="MBN0048316.1"/>
    </source>
</evidence>
<dbReference type="Proteomes" id="UP000788262">
    <property type="component" value="Unassembled WGS sequence"/>
</dbReference>
<dbReference type="InterPro" id="IPR005509">
    <property type="entry name" value="AfsA_hotdog_dom"/>
</dbReference>
<name>A0ABS2VYV4_STRAS</name>
<gene>
    <name evidence="2" type="ORF">JS756_30235</name>
</gene>
<evidence type="ECO:0000259" key="1">
    <source>
        <dbReference type="Pfam" id="PF03756"/>
    </source>
</evidence>
<protein>
    <submittedName>
        <fullName evidence="2">A-factor biosynthesis protein</fullName>
    </submittedName>
</protein>
<proteinExistence type="predicted"/>
<reference evidence="2 3" key="1">
    <citation type="submission" date="2021-02" db="EMBL/GenBank/DDBJ databases">
        <title>Whole genome sequencing of Streptomyces actuosus VRA1.</title>
        <authorList>
            <person name="Sen G."/>
            <person name="Sen A."/>
        </authorList>
    </citation>
    <scope>NUCLEOTIDE SEQUENCE [LARGE SCALE GENOMIC DNA]</scope>
    <source>
        <strain evidence="2 3">VRA1</strain>
    </source>
</reference>
<organism evidence="2 3">
    <name type="scientific">Streptomyces actuosus</name>
    <dbReference type="NCBI Taxonomy" id="1885"/>
    <lineage>
        <taxon>Bacteria</taxon>
        <taxon>Bacillati</taxon>
        <taxon>Actinomycetota</taxon>
        <taxon>Actinomycetes</taxon>
        <taxon>Kitasatosporales</taxon>
        <taxon>Streptomycetaceae</taxon>
        <taxon>Streptomyces</taxon>
    </lineage>
</organism>
<dbReference type="EMBL" id="JAFFZS010000037">
    <property type="protein sequence ID" value="MBN0048316.1"/>
    <property type="molecule type" value="Genomic_DNA"/>
</dbReference>
<feature type="domain" description="A-factor biosynthesis hotdog" evidence="1">
    <location>
        <begin position="31"/>
        <end position="165"/>
    </location>
</feature>
<dbReference type="Pfam" id="PF03756">
    <property type="entry name" value="AfsA"/>
    <property type="match status" value="2"/>
</dbReference>
<dbReference type="InterPro" id="IPR047757">
    <property type="entry name" value="AfsA-like"/>
</dbReference>
<accession>A0ABS2VYV4</accession>
<evidence type="ECO:0000313" key="3">
    <source>
        <dbReference type="Proteomes" id="UP000788262"/>
    </source>
</evidence>